<organism evidence="1 2">
    <name type="scientific">Halalkalibacter kiskunsagensis</name>
    <dbReference type="NCBI Taxonomy" id="1548599"/>
    <lineage>
        <taxon>Bacteria</taxon>
        <taxon>Bacillati</taxon>
        <taxon>Bacillota</taxon>
        <taxon>Bacilli</taxon>
        <taxon>Bacillales</taxon>
        <taxon>Bacillaceae</taxon>
        <taxon>Halalkalibacter</taxon>
    </lineage>
</organism>
<protein>
    <recommendedName>
        <fullName evidence="3">VanZ-like domain-containing protein</fullName>
    </recommendedName>
</protein>
<dbReference type="Proteomes" id="UP001589838">
    <property type="component" value="Unassembled WGS sequence"/>
</dbReference>
<name>A0ABV6KJZ3_9BACI</name>
<reference evidence="1 2" key="1">
    <citation type="submission" date="2024-09" db="EMBL/GenBank/DDBJ databases">
        <authorList>
            <person name="Sun Q."/>
            <person name="Mori K."/>
        </authorList>
    </citation>
    <scope>NUCLEOTIDE SEQUENCE [LARGE SCALE GENOMIC DNA]</scope>
    <source>
        <strain evidence="1 2">NCAIM B.02610</strain>
    </source>
</reference>
<gene>
    <name evidence="1" type="ORF">ACFFHM_17940</name>
</gene>
<evidence type="ECO:0000313" key="2">
    <source>
        <dbReference type="Proteomes" id="UP001589838"/>
    </source>
</evidence>
<accession>A0ABV6KJZ3</accession>
<keyword evidence="2" id="KW-1185">Reference proteome</keyword>
<dbReference type="EMBL" id="JBHLUX010000071">
    <property type="protein sequence ID" value="MFC0472318.1"/>
    <property type="molecule type" value="Genomic_DNA"/>
</dbReference>
<evidence type="ECO:0000313" key="1">
    <source>
        <dbReference type="EMBL" id="MFC0472318.1"/>
    </source>
</evidence>
<proteinExistence type="predicted"/>
<comment type="caution">
    <text evidence="1">The sequence shown here is derived from an EMBL/GenBank/DDBJ whole genome shotgun (WGS) entry which is preliminary data.</text>
</comment>
<dbReference type="RefSeq" id="WP_335963990.1">
    <property type="nucleotide sequence ID" value="NZ_JAXBLX010000072.1"/>
</dbReference>
<evidence type="ECO:0008006" key="3">
    <source>
        <dbReference type="Google" id="ProtNLM"/>
    </source>
</evidence>
<sequence>MNIILLITSVAYLFLNTSHFQFYEATGLEYEFISVSKELQISESTDPKEPNTKLEEIAFASTLFFPLFIAINEKLNLVKLKYFLLAVFYQSNYFQSYSYSS</sequence>